<gene>
    <name evidence="1" type="ORF">NCTC12112_01713</name>
</gene>
<evidence type="ECO:0000313" key="1">
    <source>
        <dbReference type="EMBL" id="SQJ03950.1"/>
    </source>
</evidence>
<dbReference type="Proteomes" id="UP000249008">
    <property type="component" value="Chromosome 1"/>
</dbReference>
<organism evidence="1 2">
    <name type="scientific">Fusobacterium ulcerans</name>
    <dbReference type="NCBI Taxonomy" id="861"/>
    <lineage>
        <taxon>Bacteria</taxon>
        <taxon>Fusobacteriati</taxon>
        <taxon>Fusobacteriota</taxon>
        <taxon>Fusobacteriia</taxon>
        <taxon>Fusobacteriales</taxon>
        <taxon>Fusobacteriaceae</taxon>
        <taxon>Fusobacterium</taxon>
    </lineage>
</organism>
<dbReference type="RefSeq" id="WP_005980027.1">
    <property type="nucleotide sequence ID" value="NZ_CABKNW010000004.1"/>
</dbReference>
<dbReference type="AlphaFoldDB" id="A0AAX2JAP9"/>
<dbReference type="GeneID" id="78456265"/>
<name>A0AAX2JAP9_9FUSO</name>
<dbReference type="KEGG" id="ful:C4N20_15665"/>
<proteinExistence type="predicted"/>
<evidence type="ECO:0000313" key="2">
    <source>
        <dbReference type="Proteomes" id="UP000249008"/>
    </source>
</evidence>
<dbReference type="InterPro" id="IPR006498">
    <property type="entry name" value="Tail_tube"/>
</dbReference>
<reference evidence="1 2" key="1">
    <citation type="submission" date="2018-06" db="EMBL/GenBank/DDBJ databases">
        <authorList>
            <consortium name="Pathogen Informatics"/>
            <person name="Doyle S."/>
        </authorList>
    </citation>
    <scope>NUCLEOTIDE SEQUENCE [LARGE SCALE GENOMIC DNA]</scope>
    <source>
        <strain evidence="1 2">NCTC12112</strain>
    </source>
</reference>
<protein>
    <submittedName>
        <fullName evidence="1">Phage major tail tube protein</fullName>
    </submittedName>
</protein>
<sequence length="178" mass="19081">MANPNTGVIPEKAINYKLYTDGSASLAALVDVDLPEIKYITETISGAGIAGEIESPTLGHTSSLILGLNVRSLIDEDFTMLEQKSYSLEIKAGMQSNDQVNGKLLVGKLSIMAKGVPTGLTLGKLSVGKPTDSKREFSLTYLKVEYDGKKLLEIDKINMIFEVNGSDVLAEVRAALGM</sequence>
<dbReference type="Pfam" id="PF04985">
    <property type="entry name" value="Phage_tube"/>
    <property type="match status" value="1"/>
</dbReference>
<accession>A0AAX2JAP9</accession>
<dbReference type="EMBL" id="LS483487">
    <property type="protein sequence ID" value="SQJ03950.1"/>
    <property type="molecule type" value="Genomic_DNA"/>
</dbReference>